<evidence type="ECO:0000313" key="1">
    <source>
        <dbReference type="EMBL" id="MPC08548.1"/>
    </source>
</evidence>
<proteinExistence type="predicted"/>
<keyword evidence="2" id="KW-1185">Reference proteome</keyword>
<dbReference type="GO" id="GO:0046961">
    <property type="term" value="F:proton-transporting ATPase activity, rotational mechanism"/>
    <property type="evidence" value="ECO:0007669"/>
    <property type="project" value="InterPro"/>
</dbReference>
<dbReference type="OrthoDB" id="10250083at2759"/>
<reference evidence="1 2" key="1">
    <citation type="submission" date="2019-05" db="EMBL/GenBank/DDBJ databases">
        <title>Another draft genome of Portunus trituberculatus and its Hox gene families provides insights of decapod evolution.</title>
        <authorList>
            <person name="Jeong J.-H."/>
            <person name="Song I."/>
            <person name="Kim S."/>
            <person name="Choi T."/>
            <person name="Kim D."/>
            <person name="Ryu S."/>
            <person name="Kim W."/>
        </authorList>
    </citation>
    <scope>NUCLEOTIDE SEQUENCE [LARGE SCALE GENOMIC DNA]</scope>
    <source>
        <tissue evidence="1">Muscle</tissue>
    </source>
</reference>
<protein>
    <submittedName>
        <fullName evidence="1">V-type proton ATPase subunit d 1</fullName>
    </submittedName>
</protein>
<organism evidence="1 2">
    <name type="scientific">Portunus trituberculatus</name>
    <name type="common">Swimming crab</name>
    <name type="synonym">Neptunus trituberculatus</name>
    <dbReference type="NCBI Taxonomy" id="210409"/>
    <lineage>
        <taxon>Eukaryota</taxon>
        <taxon>Metazoa</taxon>
        <taxon>Ecdysozoa</taxon>
        <taxon>Arthropoda</taxon>
        <taxon>Crustacea</taxon>
        <taxon>Multicrustacea</taxon>
        <taxon>Malacostraca</taxon>
        <taxon>Eumalacostraca</taxon>
        <taxon>Eucarida</taxon>
        <taxon>Decapoda</taxon>
        <taxon>Pleocyemata</taxon>
        <taxon>Brachyura</taxon>
        <taxon>Eubrachyura</taxon>
        <taxon>Portunoidea</taxon>
        <taxon>Portunidae</taxon>
        <taxon>Portuninae</taxon>
        <taxon>Portunus</taxon>
    </lineage>
</organism>
<sequence length="156" mass="17546">MAELRTSGQPHMTADRPAAEGEMLDSLFNIDNGYLEGLVRGFKNGILKQTDYLNLVQCESLDVVSVLLRLALVSDGLWCLGIVLVLEEVTVLQYLEEVTVVWYLDEITVLWCLEEITVLRYFEEVTVEKSPEEIITTHVTKLFDGHLQGKIIGMSG</sequence>
<dbReference type="InterPro" id="IPR036079">
    <property type="entry name" value="ATPase_csu/dsu_sf"/>
</dbReference>
<accession>A0A5B7CH55</accession>
<evidence type="ECO:0000313" key="2">
    <source>
        <dbReference type="Proteomes" id="UP000324222"/>
    </source>
</evidence>
<name>A0A5B7CH55_PORTR</name>
<dbReference type="SUPFAM" id="SSF103486">
    <property type="entry name" value="V-type ATP synthase subunit C"/>
    <property type="match status" value="1"/>
</dbReference>
<dbReference type="PANTHER" id="PTHR11028">
    <property type="entry name" value="VACUOLAR ATP SYNTHASE SUBUNIT AC39"/>
    <property type="match status" value="1"/>
</dbReference>
<dbReference type="GO" id="GO:0033179">
    <property type="term" value="C:proton-transporting V-type ATPase, V0 domain"/>
    <property type="evidence" value="ECO:0007669"/>
    <property type="project" value="InterPro"/>
</dbReference>
<dbReference type="AlphaFoldDB" id="A0A5B7CH55"/>
<comment type="caution">
    <text evidence="1">The sequence shown here is derived from an EMBL/GenBank/DDBJ whole genome shotgun (WGS) entry which is preliminary data.</text>
</comment>
<dbReference type="InterPro" id="IPR016727">
    <property type="entry name" value="ATPase_V0-cplx_dsu"/>
</dbReference>
<dbReference type="Proteomes" id="UP000324222">
    <property type="component" value="Unassembled WGS sequence"/>
</dbReference>
<dbReference type="EMBL" id="VSRR010000034">
    <property type="protein sequence ID" value="MPC08548.1"/>
    <property type="molecule type" value="Genomic_DNA"/>
</dbReference>
<gene>
    <name evidence="1" type="ORF">E2C01_001138</name>
</gene>